<feature type="chain" id="PRO_5018987973" evidence="1">
    <location>
        <begin position="24"/>
        <end position="370"/>
    </location>
</feature>
<dbReference type="RefSeq" id="WP_120354567.1">
    <property type="nucleotide sequence ID" value="NZ_RAQO01000005.1"/>
</dbReference>
<gene>
    <name evidence="2" type="ORF">DBZ36_08750</name>
</gene>
<sequence>MKTLNTKLAAAAIAVATSFTASAGIAIVDNDRGRFAIGGDVEFDFDYRSQKNIDFESGVKETNYGQGGRILLDFDGLRTLDNGTFLHMNVELLAETNGNAAIDNAFLAFGQNEWKIQAGRYEAYDMFPKGQDVFLETTGNTSDSQYGEYGYFYQMKEARGRGADAGQLMYAYQAEDLYFELGSVVGNREDFFSETVRNIAEFDASNKDAFYLRPVIAYQAGDFRISAAIEHQLISDAFVIGEKDISKRTGYGLSGNYAVDSLELNANFAYMDAVDEKNQSLGLTALYNGFGLGYFWGETKFDDNHWLSGSEGKTQIQTGYVSYEIADVMAVEDFFVYLGAYYSRFEDKFEGSTEPNISDAGARVRLKYYF</sequence>
<protein>
    <submittedName>
        <fullName evidence="2">Porin</fullName>
    </submittedName>
</protein>
<dbReference type="Proteomes" id="UP000286482">
    <property type="component" value="Unassembled WGS sequence"/>
</dbReference>
<evidence type="ECO:0000256" key="1">
    <source>
        <dbReference type="SAM" id="SignalP"/>
    </source>
</evidence>
<dbReference type="InterPro" id="IPR016963">
    <property type="entry name" value="Glycoporin_RafY"/>
</dbReference>
<dbReference type="EMBL" id="RAQO01000005">
    <property type="protein sequence ID" value="RKF18488.1"/>
    <property type="molecule type" value="Genomic_DNA"/>
</dbReference>
<proteinExistence type="predicted"/>
<comment type="caution">
    <text evidence="2">The sequence shown here is derived from an EMBL/GenBank/DDBJ whole genome shotgun (WGS) entry which is preliminary data.</text>
</comment>
<dbReference type="SUPFAM" id="SSF56935">
    <property type="entry name" value="Porins"/>
    <property type="match status" value="1"/>
</dbReference>
<evidence type="ECO:0000313" key="2">
    <source>
        <dbReference type="EMBL" id="RKF18488.1"/>
    </source>
</evidence>
<dbReference type="OrthoDB" id="5622860at2"/>
<organism evidence="2 3">
    <name type="scientific">Alginatibacterium sediminis</name>
    <dbReference type="NCBI Taxonomy" id="2164068"/>
    <lineage>
        <taxon>Bacteria</taxon>
        <taxon>Pseudomonadati</taxon>
        <taxon>Pseudomonadota</taxon>
        <taxon>Gammaproteobacteria</taxon>
        <taxon>Alteromonadales</taxon>
        <taxon>Alteromonadaceae</taxon>
        <taxon>Alginatibacterium</taxon>
    </lineage>
</organism>
<keyword evidence="3" id="KW-1185">Reference proteome</keyword>
<feature type="signal peptide" evidence="1">
    <location>
        <begin position="1"/>
        <end position="23"/>
    </location>
</feature>
<name>A0A420ECU1_9ALTE</name>
<keyword evidence="1" id="KW-0732">Signal</keyword>
<dbReference type="AlphaFoldDB" id="A0A420ECU1"/>
<accession>A0A420ECU1</accession>
<dbReference type="Pfam" id="PF16966">
    <property type="entry name" value="Porin_8"/>
    <property type="match status" value="1"/>
</dbReference>
<reference evidence="2 3" key="1">
    <citation type="submission" date="2018-09" db="EMBL/GenBank/DDBJ databases">
        <authorList>
            <person name="Wang Z."/>
        </authorList>
    </citation>
    <scope>NUCLEOTIDE SEQUENCE [LARGE SCALE GENOMIC DNA]</scope>
    <source>
        <strain evidence="2 3">ALS 81</strain>
    </source>
</reference>
<evidence type="ECO:0000313" key="3">
    <source>
        <dbReference type="Proteomes" id="UP000286482"/>
    </source>
</evidence>